<dbReference type="AlphaFoldDB" id="A0A0F9LQV7"/>
<evidence type="ECO:0000313" key="1">
    <source>
        <dbReference type="EMBL" id="KKM66775.1"/>
    </source>
</evidence>
<name>A0A0F9LQV7_9ZZZZ</name>
<reference evidence="1" key="1">
    <citation type="journal article" date="2015" name="Nature">
        <title>Complex archaea that bridge the gap between prokaryotes and eukaryotes.</title>
        <authorList>
            <person name="Spang A."/>
            <person name="Saw J.H."/>
            <person name="Jorgensen S.L."/>
            <person name="Zaremba-Niedzwiedzka K."/>
            <person name="Martijn J."/>
            <person name="Lind A.E."/>
            <person name="van Eijk R."/>
            <person name="Schleper C."/>
            <person name="Guy L."/>
            <person name="Ettema T.J."/>
        </authorList>
    </citation>
    <scope>NUCLEOTIDE SEQUENCE</scope>
</reference>
<sequence length="114" mass="12839">MSKNWHVFSVNGPRSEHLSGLEADAEAVRRSREEAVDVSVEFRGRLMRIYHVNGLVEDLRYQARSVCAWCGLVLKDGLPPTSHGICDRCSERVFSRAPVSRNAGRAELRNEESV</sequence>
<comment type="caution">
    <text evidence="1">The sequence shown here is derived from an EMBL/GenBank/DDBJ whole genome shotgun (WGS) entry which is preliminary data.</text>
</comment>
<organism evidence="1">
    <name type="scientific">marine sediment metagenome</name>
    <dbReference type="NCBI Taxonomy" id="412755"/>
    <lineage>
        <taxon>unclassified sequences</taxon>
        <taxon>metagenomes</taxon>
        <taxon>ecological metagenomes</taxon>
    </lineage>
</organism>
<accession>A0A0F9LQV7</accession>
<gene>
    <name evidence="1" type="ORF">LCGC14_1477830</name>
</gene>
<dbReference type="EMBL" id="LAZR01010466">
    <property type="protein sequence ID" value="KKM66775.1"/>
    <property type="molecule type" value="Genomic_DNA"/>
</dbReference>
<protein>
    <submittedName>
        <fullName evidence="1">Uncharacterized protein</fullName>
    </submittedName>
</protein>
<proteinExistence type="predicted"/>